<keyword evidence="3" id="KW-0539">Nucleus</keyword>
<feature type="domain" description="Symplekin/Pta1 N-terminal" evidence="5">
    <location>
        <begin position="273"/>
        <end position="371"/>
    </location>
</feature>
<evidence type="ECO:0000313" key="8">
    <source>
        <dbReference type="Proteomes" id="UP001295423"/>
    </source>
</evidence>
<dbReference type="InterPro" id="IPR022075">
    <property type="entry name" value="Symplekin_C"/>
</dbReference>
<dbReference type="PANTHER" id="PTHR15245">
    <property type="entry name" value="SYMPLEKIN-RELATED"/>
    <property type="match status" value="1"/>
</dbReference>
<feature type="compositionally biased region" description="Basic residues" evidence="4">
    <location>
        <begin position="624"/>
        <end position="637"/>
    </location>
</feature>
<evidence type="ECO:0008006" key="9">
    <source>
        <dbReference type="Google" id="ProtNLM"/>
    </source>
</evidence>
<accession>A0AAD2FVR8</accession>
<name>A0AAD2FVR8_9STRA</name>
<organism evidence="7 8">
    <name type="scientific">Cylindrotheca closterium</name>
    <dbReference type="NCBI Taxonomy" id="2856"/>
    <lineage>
        <taxon>Eukaryota</taxon>
        <taxon>Sar</taxon>
        <taxon>Stramenopiles</taxon>
        <taxon>Ochrophyta</taxon>
        <taxon>Bacillariophyta</taxon>
        <taxon>Bacillariophyceae</taxon>
        <taxon>Bacillariophycidae</taxon>
        <taxon>Bacillariales</taxon>
        <taxon>Bacillariaceae</taxon>
        <taxon>Cylindrotheca</taxon>
    </lineage>
</organism>
<proteinExistence type="predicted"/>
<feature type="domain" description="Symplekin C-terminal" evidence="6">
    <location>
        <begin position="1187"/>
        <end position="1389"/>
    </location>
</feature>
<dbReference type="GO" id="GO:0005847">
    <property type="term" value="C:mRNA cleavage and polyadenylation specificity factor complex"/>
    <property type="evidence" value="ECO:0007669"/>
    <property type="project" value="TreeGrafter"/>
</dbReference>
<evidence type="ECO:0000256" key="1">
    <source>
        <dbReference type="ARBA" id="ARBA00004123"/>
    </source>
</evidence>
<dbReference type="Gene3D" id="1.25.10.10">
    <property type="entry name" value="Leucine-rich Repeat Variant"/>
    <property type="match status" value="1"/>
</dbReference>
<protein>
    <recommendedName>
        <fullName evidence="9">Symplekin C-terminal domain-containing protein</fullName>
    </recommendedName>
</protein>
<gene>
    <name evidence="7" type="ORF">CYCCA115_LOCUS15106</name>
</gene>
<dbReference type="Pfam" id="PF12295">
    <property type="entry name" value="Symplekin_C"/>
    <property type="match status" value="1"/>
</dbReference>
<dbReference type="PANTHER" id="PTHR15245:SF20">
    <property type="entry name" value="SYMPLEKIN"/>
    <property type="match status" value="1"/>
</dbReference>
<feature type="region of interest" description="Disordered" evidence="4">
    <location>
        <begin position="1"/>
        <end position="48"/>
    </location>
</feature>
<dbReference type="InterPro" id="IPR032460">
    <property type="entry name" value="Symplekin/Pta1_N"/>
</dbReference>
<evidence type="ECO:0000313" key="7">
    <source>
        <dbReference type="EMBL" id="CAJ1954513.1"/>
    </source>
</evidence>
<dbReference type="InterPro" id="IPR011989">
    <property type="entry name" value="ARM-like"/>
</dbReference>
<evidence type="ECO:0000256" key="2">
    <source>
        <dbReference type="ARBA" id="ARBA00022664"/>
    </source>
</evidence>
<evidence type="ECO:0000259" key="5">
    <source>
        <dbReference type="Pfam" id="PF11935"/>
    </source>
</evidence>
<keyword evidence="8" id="KW-1185">Reference proteome</keyword>
<dbReference type="Pfam" id="PF11935">
    <property type="entry name" value="SYMPK_PTA1_N"/>
    <property type="match status" value="1"/>
</dbReference>
<keyword evidence="2" id="KW-0507">mRNA processing</keyword>
<dbReference type="InterPro" id="IPR021850">
    <property type="entry name" value="Symplekin/Pta1"/>
</dbReference>
<evidence type="ECO:0000256" key="3">
    <source>
        <dbReference type="ARBA" id="ARBA00023242"/>
    </source>
</evidence>
<comment type="subcellular location">
    <subcellularLocation>
        <location evidence="1">Nucleus</location>
    </subcellularLocation>
</comment>
<reference evidence="7" key="1">
    <citation type="submission" date="2023-08" db="EMBL/GenBank/DDBJ databases">
        <authorList>
            <person name="Audoor S."/>
            <person name="Bilcke G."/>
        </authorList>
    </citation>
    <scope>NUCLEOTIDE SEQUENCE</scope>
</reference>
<dbReference type="GO" id="GO:0006397">
    <property type="term" value="P:mRNA processing"/>
    <property type="evidence" value="ECO:0007669"/>
    <property type="project" value="UniProtKB-KW"/>
</dbReference>
<evidence type="ECO:0000256" key="4">
    <source>
        <dbReference type="SAM" id="MobiDB-lite"/>
    </source>
</evidence>
<dbReference type="Proteomes" id="UP001295423">
    <property type="component" value="Unassembled WGS sequence"/>
</dbReference>
<dbReference type="EMBL" id="CAKOGP040001869">
    <property type="protein sequence ID" value="CAJ1954513.1"/>
    <property type="molecule type" value="Genomic_DNA"/>
</dbReference>
<sequence length="1400" mass="154404">MFRERRGVSDLEDNLATLTGQQQDDDNMSDDDNAAPEMQSEAELEGEKEDPFLMAIDDLEGRVVAALDDVKIHPGVRSNSSQTVQAELATVLQPVMEVAAHTAPSVARTYYRGVGAEGVEASCEEVYQRVISDLVLPVLLEMAQSDTIPAKRGASLEFFRGLWRECHKSGSWLDSNQGSNGGPYGSGIISKVHHNTQQPRAQLKRRQQKRLAREAELLRYWVQASIACTTPGVFTSDSAEAAIGARGVIAASASIRPSLKHIAQRIRDADDRGANRVFGPVMKMVEGVLKKLFLNTNLSKDVGAEDDALRSACIKFLEIVCLCCSAKPQDSSSRKRRDSPDDFSLEDLPAGHPVITREALESIAEYAFSTLRGLALLGGQRKVDSNLLSEMLMGGNNSPSEQVVSILKPASLAFLEVESTIPPGDAENALEFNLDRANMEFDFLLSQKSYTLTINALATLSSNRPVFFKEGATCLGRRNADPPKFVEDGPLTKSAILAIQSQLRASCLTLLRNALSVQTKSSQILLKTLIKSDMKVQAEKAEKMAQQTMSLKTAGRAARNRANMFYEWETSADQRSSKRQRETDDALAKMRAAKAARGLGQGIQLPTSMADSIDLIMANLQHLPSKKPARSSKKQSSKQKAPATMDSLIDAIITNGASLTQEEGRWYSRDGGEAWESHMDNDTYYELSEKLLSTITAEDGPDKKRSKQELESIHNQKALFDTQCKVAASEAMGRIIANSTSSRYPELTKFANQVAAKLAWTLKDVPISSNLRPAQQMANDTIQSSKKRLASKEKQESLDELASSFPLVASCLVMEATITPESEAQEDRPSLGRSILDEAYANSCYEKPVKGKDPWRNYDTSLDLFVGSFLHSGERTNDKPTDNDRKRTAAHLSGSIQQQIGAMPQVKKSTFELLSAMCDTEDIAKKAADADRKGSQQTIAATASLHASKQAAEKRAVTVLLTIRDSAFQRDDVQTRRSAVEAAVCIASGSMNASKSCEDKALKLVMNVLFPKSTTLADLVVEAAVAELKKASDLAVETYDSIQEENAKNAAKENYGGPKGAFAPSSEAERLAMDKLRKPVFLFMALCIRRPEIIKKLFQISAVPKADTLSKTVRQNMAKLARAVATKHGAATLAMQVSDETSQDEIPLLLTFLEHLTPVGEKNMPSQELIDACFEIQEKKSKDGKKDPRFLIPIVCSMKRDELVKKLPEFVQADDDVFVAALMKMGERLSRHQLLFRDEPESDDDALQLKGLTLCEQLVYLHTMDFKAAGVPQKRYLDALRLCLENEEVFNDGLIMSSLDHMSGKFLTSEEKLPLAYMRTVILVCSKHESLHSWICHTLLPRLVEGKIYTEKRLWEGWMRCAKMLESNAGSGVSSVEAINQLPQEQLEIYRARYPPTRLN</sequence>
<evidence type="ECO:0000259" key="6">
    <source>
        <dbReference type="Pfam" id="PF12295"/>
    </source>
</evidence>
<feature type="region of interest" description="Disordered" evidence="4">
    <location>
        <begin position="328"/>
        <end position="349"/>
    </location>
</feature>
<feature type="compositionally biased region" description="Acidic residues" evidence="4">
    <location>
        <begin position="23"/>
        <end position="48"/>
    </location>
</feature>
<comment type="caution">
    <text evidence="7">The sequence shown here is derived from an EMBL/GenBank/DDBJ whole genome shotgun (WGS) entry which is preliminary data.</text>
</comment>
<feature type="region of interest" description="Disordered" evidence="4">
    <location>
        <begin position="624"/>
        <end position="643"/>
    </location>
</feature>